<name>A0A4Z1CT35_9RHOB</name>
<protein>
    <submittedName>
        <fullName evidence="2">Uncharacterized protein</fullName>
    </submittedName>
</protein>
<dbReference type="Proteomes" id="UP000297972">
    <property type="component" value="Unassembled WGS sequence"/>
</dbReference>
<feature type="region of interest" description="Disordered" evidence="1">
    <location>
        <begin position="34"/>
        <end position="78"/>
    </location>
</feature>
<dbReference type="EMBL" id="SRPG01000003">
    <property type="protein sequence ID" value="TGN68583.1"/>
    <property type="molecule type" value="Genomic_DNA"/>
</dbReference>
<accession>A0A4Z1CT35</accession>
<keyword evidence="3" id="KW-1185">Reference proteome</keyword>
<evidence type="ECO:0000256" key="1">
    <source>
        <dbReference type="SAM" id="MobiDB-lite"/>
    </source>
</evidence>
<comment type="caution">
    <text evidence="2">The sequence shown here is derived from an EMBL/GenBank/DDBJ whole genome shotgun (WGS) entry which is preliminary data.</text>
</comment>
<gene>
    <name evidence="2" type="ORF">E4L95_00625</name>
</gene>
<feature type="non-terminal residue" evidence="2">
    <location>
        <position position="78"/>
    </location>
</feature>
<sequence length="78" mass="7662">MSKLLPIVVILLLAAGGGWLFLQGADDEAEVMAQAPAQGSVEAPAPAEVAPADAPQADVPQTDAGAAARLAEDAAQAA</sequence>
<evidence type="ECO:0000313" key="2">
    <source>
        <dbReference type="EMBL" id="TGN68583.1"/>
    </source>
</evidence>
<evidence type="ECO:0000313" key="3">
    <source>
        <dbReference type="Proteomes" id="UP000297972"/>
    </source>
</evidence>
<proteinExistence type="predicted"/>
<dbReference type="AlphaFoldDB" id="A0A4Z1CT35"/>
<feature type="compositionally biased region" description="Low complexity" evidence="1">
    <location>
        <begin position="42"/>
        <end position="78"/>
    </location>
</feature>
<organism evidence="2 3">
    <name type="scientific">Paracoccus liaowanqingii</name>
    <dbReference type="NCBI Taxonomy" id="2560053"/>
    <lineage>
        <taxon>Bacteria</taxon>
        <taxon>Pseudomonadati</taxon>
        <taxon>Pseudomonadota</taxon>
        <taxon>Alphaproteobacteria</taxon>
        <taxon>Rhodobacterales</taxon>
        <taxon>Paracoccaceae</taxon>
        <taxon>Paracoccus</taxon>
    </lineage>
</organism>
<reference evidence="2 3" key="1">
    <citation type="submission" date="2019-03" db="EMBL/GenBank/DDBJ databases">
        <authorList>
            <person name="Li J."/>
        </authorList>
    </citation>
    <scope>NUCLEOTIDE SEQUENCE [LARGE SCALE GENOMIC DNA]</scope>
    <source>
        <strain evidence="2 3">3058</strain>
    </source>
</reference>